<evidence type="ECO:0000313" key="3">
    <source>
        <dbReference type="Proteomes" id="UP000307440"/>
    </source>
</evidence>
<proteinExistence type="predicted"/>
<dbReference type="AlphaFoldDB" id="A0A5C3KXW3"/>
<keyword evidence="1" id="KW-1133">Transmembrane helix</keyword>
<sequence>RVIFSQAFLLNSVLLAFIVMLVVGIFSHDFYELYPIALRIVFILTQDVVLGWASFIVLRSTIIPFFIQECRYRAFFGFQKDELLIRKTPLDLRPSSVFAEVSSRKPVNDQSEEDVFDSWRNAITHAIDPCRLYFRPGLMFSDDYWTPDYAATFEAARSIQIGELSMDDFDLSVWERSGASDSLSGMWNVVELWRASF</sequence>
<gene>
    <name evidence="2" type="ORF">FA15DRAFT_590723</name>
</gene>
<keyword evidence="3" id="KW-1185">Reference proteome</keyword>
<keyword evidence="1" id="KW-0812">Transmembrane</keyword>
<reference evidence="2 3" key="1">
    <citation type="journal article" date="2019" name="Nat. Ecol. Evol.">
        <title>Megaphylogeny resolves global patterns of mushroom evolution.</title>
        <authorList>
            <person name="Varga T."/>
            <person name="Krizsan K."/>
            <person name="Foldi C."/>
            <person name="Dima B."/>
            <person name="Sanchez-Garcia M."/>
            <person name="Sanchez-Ramirez S."/>
            <person name="Szollosi G.J."/>
            <person name="Szarkandi J.G."/>
            <person name="Papp V."/>
            <person name="Albert L."/>
            <person name="Andreopoulos W."/>
            <person name="Angelini C."/>
            <person name="Antonin V."/>
            <person name="Barry K.W."/>
            <person name="Bougher N.L."/>
            <person name="Buchanan P."/>
            <person name="Buyck B."/>
            <person name="Bense V."/>
            <person name="Catcheside P."/>
            <person name="Chovatia M."/>
            <person name="Cooper J."/>
            <person name="Damon W."/>
            <person name="Desjardin D."/>
            <person name="Finy P."/>
            <person name="Geml J."/>
            <person name="Haridas S."/>
            <person name="Hughes K."/>
            <person name="Justo A."/>
            <person name="Karasinski D."/>
            <person name="Kautmanova I."/>
            <person name="Kiss B."/>
            <person name="Kocsube S."/>
            <person name="Kotiranta H."/>
            <person name="LaButti K.M."/>
            <person name="Lechner B.E."/>
            <person name="Liimatainen K."/>
            <person name="Lipzen A."/>
            <person name="Lukacs Z."/>
            <person name="Mihaltcheva S."/>
            <person name="Morgado L.N."/>
            <person name="Niskanen T."/>
            <person name="Noordeloos M.E."/>
            <person name="Ohm R.A."/>
            <person name="Ortiz-Santana B."/>
            <person name="Ovrebo C."/>
            <person name="Racz N."/>
            <person name="Riley R."/>
            <person name="Savchenko A."/>
            <person name="Shiryaev A."/>
            <person name="Soop K."/>
            <person name="Spirin V."/>
            <person name="Szebenyi C."/>
            <person name="Tomsovsky M."/>
            <person name="Tulloss R.E."/>
            <person name="Uehling J."/>
            <person name="Grigoriev I.V."/>
            <person name="Vagvolgyi C."/>
            <person name="Papp T."/>
            <person name="Martin F.M."/>
            <person name="Miettinen O."/>
            <person name="Hibbett D.S."/>
            <person name="Nagy L.G."/>
        </authorList>
    </citation>
    <scope>NUCLEOTIDE SEQUENCE [LARGE SCALE GENOMIC DNA]</scope>
    <source>
        <strain evidence="2 3">CBS 121175</strain>
    </source>
</reference>
<evidence type="ECO:0000313" key="2">
    <source>
        <dbReference type="EMBL" id="TFK25292.1"/>
    </source>
</evidence>
<feature type="transmembrane region" description="Helical" evidence="1">
    <location>
        <begin position="7"/>
        <end position="27"/>
    </location>
</feature>
<dbReference type="STRING" id="230819.A0A5C3KXW3"/>
<accession>A0A5C3KXW3</accession>
<feature type="non-terminal residue" evidence="2">
    <location>
        <position position="1"/>
    </location>
</feature>
<keyword evidence="1" id="KW-0472">Membrane</keyword>
<organism evidence="2 3">
    <name type="scientific">Coprinopsis marcescibilis</name>
    <name type="common">Agaric fungus</name>
    <name type="synonym">Psathyrella marcescibilis</name>
    <dbReference type="NCBI Taxonomy" id="230819"/>
    <lineage>
        <taxon>Eukaryota</taxon>
        <taxon>Fungi</taxon>
        <taxon>Dikarya</taxon>
        <taxon>Basidiomycota</taxon>
        <taxon>Agaricomycotina</taxon>
        <taxon>Agaricomycetes</taxon>
        <taxon>Agaricomycetidae</taxon>
        <taxon>Agaricales</taxon>
        <taxon>Agaricineae</taxon>
        <taxon>Psathyrellaceae</taxon>
        <taxon>Coprinopsis</taxon>
    </lineage>
</organism>
<protein>
    <submittedName>
        <fullName evidence="2">Uncharacterized protein</fullName>
    </submittedName>
</protein>
<evidence type="ECO:0000256" key="1">
    <source>
        <dbReference type="SAM" id="Phobius"/>
    </source>
</evidence>
<name>A0A5C3KXW3_COPMA</name>
<feature type="transmembrane region" description="Helical" evidence="1">
    <location>
        <begin position="33"/>
        <end position="58"/>
    </location>
</feature>
<dbReference type="EMBL" id="ML210188">
    <property type="protein sequence ID" value="TFK25292.1"/>
    <property type="molecule type" value="Genomic_DNA"/>
</dbReference>
<dbReference type="OrthoDB" id="5421757at2759"/>
<dbReference type="Proteomes" id="UP000307440">
    <property type="component" value="Unassembled WGS sequence"/>
</dbReference>